<feature type="domain" description="Methylated-DNA-[protein]-cysteine S-methyltransferase DNA binding" evidence="7">
    <location>
        <begin position="7"/>
        <end position="84"/>
    </location>
</feature>
<evidence type="ECO:0000256" key="1">
    <source>
        <dbReference type="ARBA" id="ARBA00001286"/>
    </source>
</evidence>
<evidence type="ECO:0000256" key="2">
    <source>
        <dbReference type="ARBA" id="ARBA00022603"/>
    </source>
</evidence>
<accession>A0A7C9HDN5</accession>
<proteinExistence type="predicted"/>
<dbReference type="GO" id="GO:0032259">
    <property type="term" value="P:methylation"/>
    <property type="evidence" value="ECO:0007669"/>
    <property type="project" value="UniProtKB-KW"/>
</dbReference>
<dbReference type="EMBL" id="VVIQ01000003">
    <property type="protein sequence ID" value="MUL27409.1"/>
    <property type="molecule type" value="Genomic_DNA"/>
</dbReference>
<dbReference type="Proteomes" id="UP000482295">
    <property type="component" value="Unassembled WGS sequence"/>
</dbReference>
<keyword evidence="3 8" id="KW-0808">Transferase</keyword>
<dbReference type="InterPro" id="IPR036217">
    <property type="entry name" value="MethylDNA_cys_MeTrfase_DNAb"/>
</dbReference>
<comment type="caution">
    <text evidence="8">The sequence shown here is derived from an EMBL/GenBank/DDBJ whole genome shotgun (WGS) entry which is preliminary data.</text>
</comment>
<dbReference type="InterPro" id="IPR036388">
    <property type="entry name" value="WH-like_DNA-bd_sf"/>
</dbReference>
<evidence type="ECO:0000259" key="7">
    <source>
        <dbReference type="Pfam" id="PF01035"/>
    </source>
</evidence>
<dbReference type="GO" id="GO:0006281">
    <property type="term" value="P:DNA repair"/>
    <property type="evidence" value="ECO:0007669"/>
    <property type="project" value="UniProtKB-KW"/>
</dbReference>
<dbReference type="PANTHER" id="PTHR42942:SF1">
    <property type="entry name" value="ALKYLTRANSFERASE-LIKE PROTEIN 1"/>
    <property type="match status" value="1"/>
</dbReference>
<dbReference type="CDD" id="cd06445">
    <property type="entry name" value="ATase"/>
    <property type="match status" value="1"/>
</dbReference>
<dbReference type="RefSeq" id="WP_155715411.1">
    <property type="nucleotide sequence ID" value="NZ_VVIQ01000003.1"/>
</dbReference>
<comment type="catalytic activity">
    <reaction evidence="1">
        <text>a 4-O-methyl-thymidine in DNA + L-cysteinyl-[protein] = a thymidine in DNA + S-methyl-L-cysteinyl-[protein]</text>
        <dbReference type="Rhea" id="RHEA:53428"/>
        <dbReference type="Rhea" id="RHEA-COMP:10131"/>
        <dbReference type="Rhea" id="RHEA-COMP:10132"/>
        <dbReference type="Rhea" id="RHEA-COMP:13555"/>
        <dbReference type="Rhea" id="RHEA-COMP:13556"/>
        <dbReference type="ChEBI" id="CHEBI:29950"/>
        <dbReference type="ChEBI" id="CHEBI:82612"/>
        <dbReference type="ChEBI" id="CHEBI:137386"/>
        <dbReference type="ChEBI" id="CHEBI:137387"/>
        <dbReference type="EC" id="2.1.1.63"/>
    </reaction>
</comment>
<evidence type="ECO:0000256" key="3">
    <source>
        <dbReference type="ARBA" id="ARBA00022679"/>
    </source>
</evidence>
<gene>
    <name evidence="8" type="ORF">F0475_03585</name>
</gene>
<evidence type="ECO:0000256" key="4">
    <source>
        <dbReference type="ARBA" id="ARBA00022763"/>
    </source>
</evidence>
<keyword evidence="4" id="KW-0227">DNA damage</keyword>
<organism evidence="8 9">
    <name type="scientific">Prevotella vespertina</name>
    <dbReference type="NCBI Taxonomy" id="2608404"/>
    <lineage>
        <taxon>Bacteria</taxon>
        <taxon>Pseudomonadati</taxon>
        <taxon>Bacteroidota</taxon>
        <taxon>Bacteroidia</taxon>
        <taxon>Bacteroidales</taxon>
        <taxon>Prevotellaceae</taxon>
        <taxon>Prevotella</taxon>
    </lineage>
</organism>
<dbReference type="AlphaFoldDB" id="A0A7C9HDN5"/>
<reference evidence="8 9" key="1">
    <citation type="submission" date="2019-09" db="EMBL/GenBank/DDBJ databases">
        <title>Prevotella A2879 sp. nov., isolated from an abscess of a patient.</title>
        <authorList>
            <person name="Buhl M."/>
            <person name="Oberhettinger P."/>
        </authorList>
    </citation>
    <scope>NUCLEOTIDE SEQUENCE [LARGE SCALE GENOMIC DNA]</scope>
    <source>
        <strain evidence="8 9">A2879</strain>
    </source>
</reference>
<dbReference type="SUPFAM" id="SSF46767">
    <property type="entry name" value="Methylated DNA-protein cysteine methyltransferase, C-terminal domain"/>
    <property type="match status" value="1"/>
</dbReference>
<sequence length="103" mass="11534">MAVDIADFRKGVYGVVASIPSGRVLSYGKIAWLLGYPHHARLVGRMLHNAGEAEKLPCHRVVNSAGRTAPDWAEQRQLLESEGVTFRSNGCVDMKKWQWKLDE</sequence>
<dbReference type="Gene3D" id="1.10.10.10">
    <property type="entry name" value="Winged helix-like DNA-binding domain superfamily/Winged helix DNA-binding domain"/>
    <property type="match status" value="1"/>
</dbReference>
<keyword evidence="5" id="KW-0234">DNA repair</keyword>
<dbReference type="InterPro" id="IPR052520">
    <property type="entry name" value="ATL_DNA_repair"/>
</dbReference>
<name>A0A7C9HDN5_9BACT</name>
<comment type="catalytic activity">
    <reaction evidence="6">
        <text>a 6-O-methyl-2'-deoxyguanosine in DNA + L-cysteinyl-[protein] = S-methyl-L-cysteinyl-[protein] + a 2'-deoxyguanosine in DNA</text>
        <dbReference type="Rhea" id="RHEA:24000"/>
        <dbReference type="Rhea" id="RHEA-COMP:10131"/>
        <dbReference type="Rhea" id="RHEA-COMP:10132"/>
        <dbReference type="Rhea" id="RHEA-COMP:11367"/>
        <dbReference type="Rhea" id="RHEA-COMP:11368"/>
        <dbReference type="ChEBI" id="CHEBI:29950"/>
        <dbReference type="ChEBI" id="CHEBI:82612"/>
        <dbReference type="ChEBI" id="CHEBI:85445"/>
        <dbReference type="ChEBI" id="CHEBI:85448"/>
        <dbReference type="EC" id="2.1.1.63"/>
    </reaction>
</comment>
<dbReference type="InterPro" id="IPR001497">
    <property type="entry name" value="MethylDNA_cys_MeTrfase_AS"/>
</dbReference>
<dbReference type="InterPro" id="IPR014048">
    <property type="entry name" value="MethylDNA_cys_MeTrfase_DNA-bd"/>
</dbReference>
<dbReference type="PROSITE" id="PS00374">
    <property type="entry name" value="MGMT"/>
    <property type="match status" value="1"/>
</dbReference>
<dbReference type="Pfam" id="PF01035">
    <property type="entry name" value="DNA_binding_1"/>
    <property type="match status" value="1"/>
</dbReference>
<evidence type="ECO:0000256" key="6">
    <source>
        <dbReference type="ARBA" id="ARBA00049348"/>
    </source>
</evidence>
<evidence type="ECO:0000256" key="5">
    <source>
        <dbReference type="ARBA" id="ARBA00023204"/>
    </source>
</evidence>
<protein>
    <submittedName>
        <fullName evidence="8">Cysteine methyltransferase</fullName>
    </submittedName>
</protein>
<evidence type="ECO:0000313" key="8">
    <source>
        <dbReference type="EMBL" id="MUL27409.1"/>
    </source>
</evidence>
<evidence type="ECO:0000313" key="9">
    <source>
        <dbReference type="Proteomes" id="UP000482295"/>
    </source>
</evidence>
<keyword evidence="9" id="KW-1185">Reference proteome</keyword>
<dbReference type="GO" id="GO:0003908">
    <property type="term" value="F:methylated-DNA-[protein]-cysteine S-methyltransferase activity"/>
    <property type="evidence" value="ECO:0007669"/>
    <property type="project" value="UniProtKB-EC"/>
</dbReference>
<keyword evidence="2 8" id="KW-0489">Methyltransferase</keyword>
<dbReference type="PANTHER" id="PTHR42942">
    <property type="entry name" value="6-O-METHYLGUANINE DNA METHYLTRANSFERASE"/>
    <property type="match status" value="1"/>
</dbReference>